<keyword evidence="3" id="KW-0862">Zinc</keyword>
<evidence type="ECO:0000256" key="1">
    <source>
        <dbReference type="ARBA" id="ARBA00004123"/>
    </source>
</evidence>
<keyword evidence="11" id="KW-1185">Reference proteome</keyword>
<evidence type="ECO:0000259" key="9">
    <source>
        <dbReference type="PROSITE" id="PS50048"/>
    </source>
</evidence>
<comment type="caution">
    <text evidence="10">The sequence shown here is derived from an EMBL/GenBank/DDBJ whole genome shotgun (WGS) entry which is preliminary data.</text>
</comment>
<reference evidence="10" key="1">
    <citation type="submission" date="2020-07" db="EMBL/GenBank/DDBJ databases">
        <title>Draft Genome Sequence of a Deep-Sea Yeast, Naganishia (Cryptococcus) liquefaciens strain N6.</title>
        <authorList>
            <person name="Han Y.W."/>
            <person name="Kajitani R."/>
            <person name="Morimoto H."/>
            <person name="Parhat M."/>
            <person name="Tsubouchi H."/>
            <person name="Bakenova O."/>
            <person name="Ogata M."/>
            <person name="Argunhan B."/>
            <person name="Aoki R."/>
            <person name="Kajiwara S."/>
            <person name="Itoh T."/>
            <person name="Iwasaki H."/>
        </authorList>
    </citation>
    <scope>NUCLEOTIDE SEQUENCE</scope>
    <source>
        <strain evidence="10">N6</strain>
    </source>
</reference>
<dbReference type="GO" id="GO:0006351">
    <property type="term" value="P:DNA-templated transcription"/>
    <property type="evidence" value="ECO:0007669"/>
    <property type="project" value="InterPro"/>
</dbReference>
<feature type="compositionally biased region" description="Basic and acidic residues" evidence="8">
    <location>
        <begin position="81"/>
        <end position="109"/>
    </location>
</feature>
<dbReference type="PROSITE" id="PS00463">
    <property type="entry name" value="ZN2_CY6_FUNGAL_1"/>
    <property type="match status" value="1"/>
</dbReference>
<dbReference type="GO" id="GO:0000981">
    <property type="term" value="F:DNA-binding transcription factor activity, RNA polymerase II-specific"/>
    <property type="evidence" value="ECO:0007669"/>
    <property type="project" value="InterPro"/>
</dbReference>
<sequence>MTTRQEHVAPEGKKRRHNVGKACENCRRRRVKCDGVHPECGTCKVYKDDCCWDSREDLRKPISRQQVEALQTRIADLEKRLRDHGLDPGHARDGVETVKSGPEERQEDGRDGDEDAEWPQTHLVENETGDFQVYGPTSAFRHLSISNPQTRLSPTVESPECAAPGFRKYLPPEIPLTEQEHDLAVDRFFRYYASWGQRTHPILFREDMQIALYSSPPAPKTPHYSPMLHNAILAIALCFSDNPYLRLDSTRNRFAVEAKNHVEQEGTTPTVATVQALLHLASYHSTAAEHNIGWLYMGMALRCALALGLNIDNAPMVKSGKLTEVQARERNVTFWTAVVQEGVWAPYVGRPVNIPEHTTPIPTVDEQLDALVWTPDTVTDRDVQLKSQPTYISSAFVETVKLMEIGAKIMNTLTGVISEISLSLTTWYEQLPPHLVITSHSTKNLLPHILMMHLSWSWLSVLLHRPFYRPTARLPGNPPKPEQEGYNAQLAIKHCDRAALHIVNLLQTWHRHHDLRFCPPTALQCCFVAGTTHLLAFVSNKTPKRKADALNRAKDCIRLMGYMAVSWPAGQQKQRLLENLLVEYGAKMQGTPERAPVGHVLPAKQEPIQFDFLGAFIQHDNEAQTTRQMHVNISEQSSISDQSVRRPELSSSPMTIAQGVSIRQPAAEPVLYPFLPSSYPEEQYLTTPLEGFYSPPQFGQNPSPPIQLLSAQENAYIPEVMGHSFPRESLEQLYFPDIDPWQHGINHGYFDPPPGFTQRAGIPPNDVPAGPANQAPVELGLTDPSTQALLRYYMQSDQDYLRQ</sequence>
<evidence type="ECO:0000256" key="4">
    <source>
        <dbReference type="ARBA" id="ARBA00023015"/>
    </source>
</evidence>
<accession>A0A8H3YEN6</accession>
<keyword evidence="5" id="KW-0238">DNA-binding</keyword>
<dbReference type="CDD" id="cd12148">
    <property type="entry name" value="fungal_TF_MHR"/>
    <property type="match status" value="1"/>
</dbReference>
<dbReference type="InterPro" id="IPR007219">
    <property type="entry name" value="XnlR_reg_dom"/>
</dbReference>
<evidence type="ECO:0000256" key="3">
    <source>
        <dbReference type="ARBA" id="ARBA00022833"/>
    </source>
</evidence>
<keyword evidence="4" id="KW-0805">Transcription regulation</keyword>
<dbReference type="InterPro" id="IPR001138">
    <property type="entry name" value="Zn2Cys6_DnaBD"/>
</dbReference>
<dbReference type="SMART" id="SM00066">
    <property type="entry name" value="GAL4"/>
    <property type="match status" value="1"/>
</dbReference>
<feature type="domain" description="Zn(2)-C6 fungal-type" evidence="9">
    <location>
        <begin position="22"/>
        <end position="52"/>
    </location>
</feature>
<feature type="region of interest" description="Disordered" evidence="8">
    <location>
        <begin position="81"/>
        <end position="117"/>
    </location>
</feature>
<keyword evidence="7" id="KW-0539">Nucleus</keyword>
<dbReference type="Gene3D" id="4.10.240.10">
    <property type="entry name" value="Zn(2)-C6 fungal-type DNA-binding domain"/>
    <property type="match status" value="1"/>
</dbReference>
<dbReference type="GO" id="GO:0008270">
    <property type="term" value="F:zinc ion binding"/>
    <property type="evidence" value="ECO:0007669"/>
    <property type="project" value="InterPro"/>
</dbReference>
<evidence type="ECO:0000256" key="5">
    <source>
        <dbReference type="ARBA" id="ARBA00023125"/>
    </source>
</evidence>
<dbReference type="Pfam" id="PF04082">
    <property type="entry name" value="Fungal_trans"/>
    <property type="match status" value="1"/>
</dbReference>
<dbReference type="InterPro" id="IPR036864">
    <property type="entry name" value="Zn2-C6_fun-type_DNA-bd_sf"/>
</dbReference>
<evidence type="ECO:0000256" key="2">
    <source>
        <dbReference type="ARBA" id="ARBA00022723"/>
    </source>
</evidence>
<gene>
    <name evidence="10" type="ORF">NliqN6_1328</name>
</gene>
<comment type="subcellular location">
    <subcellularLocation>
        <location evidence="1">Nucleus</location>
    </subcellularLocation>
</comment>
<evidence type="ECO:0000256" key="8">
    <source>
        <dbReference type="SAM" id="MobiDB-lite"/>
    </source>
</evidence>
<evidence type="ECO:0000313" key="11">
    <source>
        <dbReference type="Proteomes" id="UP000620104"/>
    </source>
</evidence>
<dbReference type="OrthoDB" id="2154091at2759"/>
<evidence type="ECO:0000256" key="7">
    <source>
        <dbReference type="ARBA" id="ARBA00023242"/>
    </source>
</evidence>
<evidence type="ECO:0000313" key="10">
    <source>
        <dbReference type="EMBL" id="GHJ84926.1"/>
    </source>
</evidence>
<dbReference type="PANTHER" id="PTHR31313:SF81">
    <property type="entry name" value="TY1 ENHANCER ACTIVATOR"/>
    <property type="match status" value="1"/>
</dbReference>
<proteinExistence type="predicted"/>
<dbReference type="PANTHER" id="PTHR31313">
    <property type="entry name" value="TY1 ENHANCER ACTIVATOR"/>
    <property type="match status" value="1"/>
</dbReference>
<protein>
    <recommendedName>
        <fullName evidence="9">Zn(2)-C6 fungal-type domain-containing protein</fullName>
    </recommendedName>
</protein>
<keyword evidence="2" id="KW-0479">Metal-binding</keyword>
<keyword evidence="6" id="KW-0804">Transcription</keyword>
<dbReference type="SMART" id="SM00906">
    <property type="entry name" value="Fungal_trans"/>
    <property type="match status" value="1"/>
</dbReference>
<dbReference type="PROSITE" id="PS50048">
    <property type="entry name" value="ZN2_CY6_FUNGAL_2"/>
    <property type="match status" value="1"/>
</dbReference>
<dbReference type="SUPFAM" id="SSF57701">
    <property type="entry name" value="Zn2/Cys6 DNA-binding domain"/>
    <property type="match status" value="1"/>
</dbReference>
<dbReference type="Proteomes" id="UP000620104">
    <property type="component" value="Unassembled WGS sequence"/>
</dbReference>
<evidence type="ECO:0000256" key="6">
    <source>
        <dbReference type="ARBA" id="ARBA00023163"/>
    </source>
</evidence>
<dbReference type="InterPro" id="IPR051615">
    <property type="entry name" value="Transcr_Regulatory_Elem"/>
</dbReference>
<dbReference type="Pfam" id="PF00172">
    <property type="entry name" value="Zn_clus"/>
    <property type="match status" value="1"/>
</dbReference>
<organism evidence="10 11">
    <name type="scientific">Naganishia liquefaciens</name>
    <dbReference type="NCBI Taxonomy" id="104408"/>
    <lineage>
        <taxon>Eukaryota</taxon>
        <taxon>Fungi</taxon>
        <taxon>Dikarya</taxon>
        <taxon>Basidiomycota</taxon>
        <taxon>Agaricomycotina</taxon>
        <taxon>Tremellomycetes</taxon>
        <taxon>Filobasidiales</taxon>
        <taxon>Filobasidiaceae</taxon>
        <taxon>Naganishia</taxon>
    </lineage>
</organism>
<dbReference type="CDD" id="cd00067">
    <property type="entry name" value="GAL4"/>
    <property type="match status" value="1"/>
</dbReference>
<dbReference type="AlphaFoldDB" id="A0A8H3YEN6"/>
<name>A0A8H3YEN6_9TREE</name>
<dbReference type="EMBL" id="BLZA01000010">
    <property type="protein sequence ID" value="GHJ84926.1"/>
    <property type="molecule type" value="Genomic_DNA"/>
</dbReference>
<dbReference type="GO" id="GO:0005634">
    <property type="term" value="C:nucleus"/>
    <property type="evidence" value="ECO:0007669"/>
    <property type="project" value="UniProtKB-SubCell"/>
</dbReference>
<dbReference type="GO" id="GO:0003677">
    <property type="term" value="F:DNA binding"/>
    <property type="evidence" value="ECO:0007669"/>
    <property type="project" value="UniProtKB-KW"/>
</dbReference>